<dbReference type="InterPro" id="IPR004360">
    <property type="entry name" value="Glyas_Fos-R_dOase_dom"/>
</dbReference>
<dbReference type="Pfam" id="PF00903">
    <property type="entry name" value="Glyoxalase"/>
    <property type="match status" value="1"/>
</dbReference>
<comment type="caution">
    <text evidence="2">The sequence shown here is derived from an EMBL/GenBank/DDBJ whole genome shotgun (WGS) entry which is preliminary data.</text>
</comment>
<dbReference type="EMBL" id="JQGC01000003">
    <property type="protein sequence ID" value="KFL32154.1"/>
    <property type="molecule type" value="Genomic_DNA"/>
</dbReference>
<accession>A0A087M5K1</accession>
<proteinExistence type="predicted"/>
<evidence type="ECO:0000313" key="3">
    <source>
        <dbReference type="Proteomes" id="UP000028981"/>
    </source>
</evidence>
<dbReference type="InterPro" id="IPR037523">
    <property type="entry name" value="VOC_core"/>
</dbReference>
<sequence length="125" mass="14037">MADDGLLQAVGQVSRQVRDIEASTAWYRDVLGLKHLYQFGALSFFDCGGMRLYLQESAEAGPESVLYFRVVDIHAAHEVLAARGVEFMQVPHLIHRHEDGMEEWMGFFGDLEGRPLALMAQKRGA</sequence>
<dbReference type="PROSITE" id="PS51819">
    <property type="entry name" value="VOC"/>
    <property type="match status" value="1"/>
</dbReference>
<keyword evidence="3" id="KW-1185">Reference proteome</keyword>
<feature type="domain" description="VOC" evidence="1">
    <location>
        <begin position="9"/>
        <end position="121"/>
    </location>
</feature>
<evidence type="ECO:0000313" key="2">
    <source>
        <dbReference type="EMBL" id="KFL32154.1"/>
    </source>
</evidence>
<dbReference type="SUPFAM" id="SSF54593">
    <property type="entry name" value="Glyoxalase/Bleomycin resistance protein/Dihydroxybiphenyl dioxygenase"/>
    <property type="match status" value="1"/>
</dbReference>
<dbReference type="RefSeq" id="WP_035079573.1">
    <property type="nucleotide sequence ID" value="NZ_JQGC01000003.1"/>
</dbReference>
<dbReference type="Proteomes" id="UP000028981">
    <property type="component" value="Unassembled WGS sequence"/>
</dbReference>
<dbReference type="AlphaFoldDB" id="A0A087M5K1"/>
<organism evidence="2 3">
    <name type="scientific">Devosia riboflavina</name>
    <dbReference type="NCBI Taxonomy" id="46914"/>
    <lineage>
        <taxon>Bacteria</taxon>
        <taxon>Pseudomonadati</taxon>
        <taxon>Pseudomonadota</taxon>
        <taxon>Alphaproteobacteria</taxon>
        <taxon>Hyphomicrobiales</taxon>
        <taxon>Devosiaceae</taxon>
        <taxon>Devosia</taxon>
    </lineage>
</organism>
<protein>
    <recommendedName>
        <fullName evidence="1">VOC domain-containing protein</fullName>
    </recommendedName>
</protein>
<dbReference type="STRING" id="46914.JP75_04080"/>
<dbReference type="Gene3D" id="3.10.180.10">
    <property type="entry name" value="2,3-Dihydroxybiphenyl 1,2-Dioxygenase, domain 1"/>
    <property type="match status" value="1"/>
</dbReference>
<name>A0A087M5K1_9HYPH</name>
<evidence type="ECO:0000259" key="1">
    <source>
        <dbReference type="PROSITE" id="PS51819"/>
    </source>
</evidence>
<reference evidence="2 3" key="1">
    <citation type="submission" date="2014-08" db="EMBL/GenBank/DDBJ databases">
        <authorList>
            <person name="Hassan Y.I."/>
            <person name="Lepp D."/>
            <person name="Zhou T."/>
        </authorList>
    </citation>
    <scope>NUCLEOTIDE SEQUENCE [LARGE SCALE GENOMIC DNA]</scope>
    <source>
        <strain evidence="2 3">IFO13584</strain>
    </source>
</reference>
<dbReference type="InterPro" id="IPR029068">
    <property type="entry name" value="Glyas_Bleomycin-R_OHBP_Dase"/>
</dbReference>
<gene>
    <name evidence="2" type="ORF">JP75_04080</name>
</gene>
<dbReference type="OrthoDB" id="9804944at2"/>